<keyword evidence="1" id="KW-0472">Membrane</keyword>
<reference evidence="2 3" key="1">
    <citation type="journal article" date="2015" name="MBio">
        <title>Genome sequence of the Drosophila melanogaster male-killing Spiroplasma strain MSRO endosymbiont.</title>
        <authorList>
            <person name="Paredes J.C."/>
            <person name="Herren J.K."/>
            <person name="Schupfer F."/>
            <person name="Marin R."/>
            <person name="Claverol S."/>
            <person name="Kuo C.H."/>
            <person name="Lemaitre B."/>
            <person name="Beven L."/>
        </authorList>
    </citation>
    <scope>NUCLEOTIDE SEQUENCE [LARGE SCALE GENOMIC DNA]</scope>
    <source>
        <strain evidence="2 3">MSRO</strain>
    </source>
</reference>
<protein>
    <submittedName>
        <fullName evidence="2">Uncharacterized protein</fullName>
    </submittedName>
</protein>
<dbReference type="EMBL" id="JTLV02000001">
    <property type="protein sequence ID" value="PQM31060.1"/>
    <property type="molecule type" value="Genomic_DNA"/>
</dbReference>
<evidence type="ECO:0000256" key="1">
    <source>
        <dbReference type="SAM" id="Phobius"/>
    </source>
</evidence>
<dbReference type="AlphaFoldDB" id="A0A2P6FC93"/>
<keyword evidence="1" id="KW-0812">Transmembrane</keyword>
<evidence type="ECO:0000313" key="3">
    <source>
        <dbReference type="Proteomes" id="UP000031565"/>
    </source>
</evidence>
<dbReference type="STRING" id="2138.SMSRO_v1c08250"/>
<name>A0A2P6FC93_9MOLU</name>
<gene>
    <name evidence="2" type="ORF">SMSRO_SF008580</name>
</gene>
<feature type="transmembrane region" description="Helical" evidence="1">
    <location>
        <begin position="44"/>
        <end position="66"/>
    </location>
</feature>
<sequence>MSGFTHLWWALIYNTFFALGWTWAVKSGQFNGFSWDSIMSSSNIIGLGFGHITLLGIQGLLMFIGRKPKIDKNIKSQGNHLIRKRKLGIVFIILGLMPLIVWSIGRLIIIFMCKAYLKANGSYERTENKFIKDLEIKKVDKDTAIETVSQFAEKILKGKD</sequence>
<keyword evidence="1" id="KW-1133">Transmembrane helix</keyword>
<feature type="transmembrane region" description="Helical" evidence="1">
    <location>
        <begin position="7"/>
        <end position="24"/>
    </location>
</feature>
<dbReference type="Proteomes" id="UP000031565">
    <property type="component" value="Unassembled WGS sequence"/>
</dbReference>
<accession>A0A2P6FC93</accession>
<organism evidence="2 3">
    <name type="scientific">Spiroplasma poulsonii</name>
    <dbReference type="NCBI Taxonomy" id="2138"/>
    <lineage>
        <taxon>Bacteria</taxon>
        <taxon>Bacillati</taxon>
        <taxon>Mycoplasmatota</taxon>
        <taxon>Mollicutes</taxon>
        <taxon>Entomoplasmatales</taxon>
        <taxon>Spiroplasmataceae</taxon>
        <taxon>Spiroplasma</taxon>
    </lineage>
</organism>
<comment type="caution">
    <text evidence="2">The sequence shown here is derived from an EMBL/GenBank/DDBJ whole genome shotgun (WGS) entry which is preliminary data.</text>
</comment>
<dbReference type="RefSeq" id="WP_040093203.1">
    <property type="nucleotide sequence ID" value="NZ_CM020866.1"/>
</dbReference>
<keyword evidence="3" id="KW-1185">Reference proteome</keyword>
<evidence type="ECO:0000313" key="2">
    <source>
        <dbReference type="EMBL" id="PQM31060.1"/>
    </source>
</evidence>
<feature type="transmembrane region" description="Helical" evidence="1">
    <location>
        <begin position="87"/>
        <end position="112"/>
    </location>
</feature>
<proteinExistence type="predicted"/>